<dbReference type="OrthoDB" id="7064009at2"/>
<name>A0A233S080_STRDA</name>
<dbReference type="PRINTS" id="PR00081">
    <property type="entry name" value="GDHRDH"/>
</dbReference>
<dbReference type="RefSeq" id="WP_094221911.1">
    <property type="nucleotide sequence ID" value="NZ_MCGQ01000049.1"/>
</dbReference>
<dbReference type="Gene3D" id="3.40.50.720">
    <property type="entry name" value="NAD(P)-binding Rossmann-like Domain"/>
    <property type="match status" value="1"/>
</dbReference>
<dbReference type="InterPro" id="IPR020904">
    <property type="entry name" value="Sc_DH/Rdtase_CS"/>
</dbReference>
<dbReference type="FunFam" id="3.40.50.720:FF:000084">
    <property type="entry name" value="Short-chain dehydrogenase reductase"/>
    <property type="match status" value="1"/>
</dbReference>
<protein>
    <submittedName>
        <fullName evidence="3">Dehydrogenase</fullName>
    </submittedName>
</protein>
<dbReference type="AlphaFoldDB" id="A0A233S080"/>
<dbReference type="InterPro" id="IPR036291">
    <property type="entry name" value="NAD(P)-bd_dom_sf"/>
</dbReference>
<dbReference type="Proteomes" id="UP000215483">
    <property type="component" value="Unassembled WGS sequence"/>
</dbReference>
<evidence type="ECO:0000313" key="4">
    <source>
        <dbReference type="Proteomes" id="UP000215483"/>
    </source>
</evidence>
<dbReference type="SUPFAM" id="SSF51735">
    <property type="entry name" value="NAD(P)-binding Rossmann-fold domains"/>
    <property type="match status" value="1"/>
</dbReference>
<accession>A0A233S080</accession>
<keyword evidence="2" id="KW-0560">Oxidoreductase</keyword>
<organism evidence="3 4">
    <name type="scientific">Streptomyces diastatochromogenes</name>
    <dbReference type="NCBI Taxonomy" id="42236"/>
    <lineage>
        <taxon>Bacteria</taxon>
        <taxon>Bacillati</taxon>
        <taxon>Actinomycetota</taxon>
        <taxon>Actinomycetes</taxon>
        <taxon>Kitasatosporales</taxon>
        <taxon>Streptomycetaceae</taxon>
        <taxon>Streptomyces</taxon>
    </lineage>
</organism>
<dbReference type="EMBL" id="MCGQ01000049">
    <property type="protein sequence ID" value="OXY89033.1"/>
    <property type="molecule type" value="Genomic_DNA"/>
</dbReference>
<dbReference type="PRINTS" id="PR00080">
    <property type="entry name" value="SDRFAMILY"/>
</dbReference>
<evidence type="ECO:0000313" key="3">
    <source>
        <dbReference type="EMBL" id="OXY89033.1"/>
    </source>
</evidence>
<keyword evidence="4" id="KW-1185">Reference proteome</keyword>
<proteinExistence type="inferred from homology"/>
<dbReference type="PANTHER" id="PTHR24321">
    <property type="entry name" value="DEHYDROGENASES, SHORT CHAIN"/>
    <property type="match status" value="1"/>
</dbReference>
<evidence type="ECO:0000256" key="1">
    <source>
        <dbReference type="ARBA" id="ARBA00006484"/>
    </source>
</evidence>
<dbReference type="CDD" id="cd05233">
    <property type="entry name" value="SDR_c"/>
    <property type="match status" value="1"/>
</dbReference>
<comment type="caution">
    <text evidence="3">The sequence shown here is derived from an EMBL/GenBank/DDBJ whole genome shotgun (WGS) entry which is preliminary data.</text>
</comment>
<dbReference type="PROSITE" id="PS00061">
    <property type="entry name" value="ADH_SHORT"/>
    <property type="match status" value="1"/>
</dbReference>
<gene>
    <name evidence="3" type="ORF">BEK98_40210</name>
</gene>
<dbReference type="PANTHER" id="PTHR24321:SF8">
    <property type="entry name" value="ESTRADIOL 17-BETA-DEHYDROGENASE 8-RELATED"/>
    <property type="match status" value="1"/>
</dbReference>
<comment type="similarity">
    <text evidence="1">Belongs to the short-chain dehydrogenases/reductases (SDR) family.</text>
</comment>
<reference evidence="3 4" key="1">
    <citation type="submission" date="2016-07" db="EMBL/GenBank/DDBJ databases">
        <title>Draft genome of Streptomyces diastatochromogenes.</title>
        <authorList>
            <person name="Podduturi R."/>
            <person name="Lukassen M.B."/>
            <person name="Clausen N."/>
            <person name="Nielsen J.L."/>
            <person name="Jorgensen N.O."/>
        </authorList>
    </citation>
    <scope>NUCLEOTIDE SEQUENCE [LARGE SCALE GENOMIC DNA]</scope>
    <source>
        <strain evidence="3 4">DSM 40608</strain>
    </source>
</reference>
<evidence type="ECO:0000256" key="2">
    <source>
        <dbReference type="ARBA" id="ARBA00023002"/>
    </source>
</evidence>
<dbReference type="Pfam" id="PF13561">
    <property type="entry name" value="adh_short_C2"/>
    <property type="match status" value="1"/>
</dbReference>
<dbReference type="GO" id="GO:0016491">
    <property type="term" value="F:oxidoreductase activity"/>
    <property type="evidence" value="ECO:0007669"/>
    <property type="project" value="UniProtKB-KW"/>
</dbReference>
<dbReference type="InterPro" id="IPR002347">
    <property type="entry name" value="SDR_fam"/>
</dbReference>
<sequence>MDLELKDRAVLVTGGASGIGRATVAAFRGEGARVAVIDRAPRPAWAPDDVLWHQGDITEEAAVAQAVGRTAGRFGGLDVAIGCAGVSGPMGEHAVHTSREDFAHTVDVNLTGQFLLAKHAAGFMRRNGGGAIVMVASDSGFVAAPGMVAYCASKGGVLMLAKALAVDLDQERIRVNCVCPSVVDTPMSRADLGLDEEGFDGQPYQVHRPEDIARSILFLASPASAGINGTAQVIDFGGLARSTFPA</sequence>